<feature type="transmembrane region" description="Helical" evidence="7">
    <location>
        <begin position="6"/>
        <end position="30"/>
    </location>
</feature>
<keyword evidence="6 7" id="KW-0472">Membrane</keyword>
<dbReference type="AlphaFoldDB" id="A0A366HUF1"/>
<accession>A0A366HUF1</accession>
<dbReference type="PANTHER" id="PTHR33508:SF10">
    <property type="entry name" value="UPF0056 INNER MEMBRANE PROTEIN YHGN"/>
    <property type="match status" value="1"/>
</dbReference>
<keyword evidence="4 7" id="KW-0812">Transmembrane</keyword>
<evidence type="ECO:0000313" key="8">
    <source>
        <dbReference type="EMBL" id="RBP46337.1"/>
    </source>
</evidence>
<feature type="transmembrane region" description="Helical" evidence="7">
    <location>
        <begin position="175"/>
        <end position="192"/>
    </location>
</feature>
<gene>
    <name evidence="8" type="ORF">DES53_102727</name>
</gene>
<dbReference type="RefSeq" id="WP_113957861.1">
    <property type="nucleotide sequence ID" value="NZ_QNRR01000002.1"/>
</dbReference>
<keyword evidence="9" id="KW-1185">Reference proteome</keyword>
<organism evidence="8 9">
    <name type="scientific">Roseimicrobium gellanilyticum</name>
    <dbReference type="NCBI Taxonomy" id="748857"/>
    <lineage>
        <taxon>Bacteria</taxon>
        <taxon>Pseudomonadati</taxon>
        <taxon>Verrucomicrobiota</taxon>
        <taxon>Verrucomicrobiia</taxon>
        <taxon>Verrucomicrobiales</taxon>
        <taxon>Verrucomicrobiaceae</taxon>
        <taxon>Roseimicrobium</taxon>
    </lineage>
</organism>
<evidence type="ECO:0000256" key="5">
    <source>
        <dbReference type="ARBA" id="ARBA00022989"/>
    </source>
</evidence>
<sequence length="199" mass="21120">MSSPGWLSAFILLLLVLDPIGNVSTFMALLRGVEPARRRKIVLRECAVATVLLVLFLGVGEQFLKLLGLSQSSLGIAGGIILFLIALRMVFESSANVFGGLPEGEPFIVPLAVPMLVGPSALATVILLSTEHHVGTGTAMLAIVLAMGATTIVLLLGERIARVLGERGLQAMERLMGLLLTAIAVEMFLRGIKEFMKTA</sequence>
<dbReference type="NCBIfam" id="TIGR00427">
    <property type="entry name" value="NAAT family transporter"/>
    <property type="match status" value="1"/>
</dbReference>
<feature type="transmembrane region" description="Helical" evidence="7">
    <location>
        <begin position="107"/>
        <end position="128"/>
    </location>
</feature>
<dbReference type="Proteomes" id="UP000253426">
    <property type="component" value="Unassembled WGS sequence"/>
</dbReference>
<evidence type="ECO:0000256" key="1">
    <source>
        <dbReference type="ARBA" id="ARBA00004651"/>
    </source>
</evidence>
<keyword evidence="3" id="KW-1003">Cell membrane</keyword>
<evidence type="ECO:0000313" key="9">
    <source>
        <dbReference type="Proteomes" id="UP000253426"/>
    </source>
</evidence>
<name>A0A366HUF1_9BACT</name>
<keyword evidence="5 7" id="KW-1133">Transmembrane helix</keyword>
<dbReference type="GO" id="GO:0005886">
    <property type="term" value="C:plasma membrane"/>
    <property type="evidence" value="ECO:0007669"/>
    <property type="project" value="UniProtKB-SubCell"/>
</dbReference>
<protein>
    <recommendedName>
        <fullName evidence="7">UPF0056 membrane protein</fullName>
    </recommendedName>
</protein>
<evidence type="ECO:0000256" key="3">
    <source>
        <dbReference type="ARBA" id="ARBA00022475"/>
    </source>
</evidence>
<evidence type="ECO:0000256" key="7">
    <source>
        <dbReference type="RuleBase" id="RU362048"/>
    </source>
</evidence>
<comment type="caution">
    <text evidence="8">The sequence shown here is derived from an EMBL/GenBank/DDBJ whole genome shotgun (WGS) entry which is preliminary data.</text>
</comment>
<reference evidence="8 9" key="1">
    <citation type="submission" date="2018-06" db="EMBL/GenBank/DDBJ databases">
        <title>Genomic Encyclopedia of Type Strains, Phase IV (KMG-IV): sequencing the most valuable type-strain genomes for metagenomic binning, comparative biology and taxonomic classification.</title>
        <authorList>
            <person name="Goeker M."/>
        </authorList>
    </citation>
    <scope>NUCLEOTIDE SEQUENCE [LARGE SCALE GENOMIC DNA]</scope>
    <source>
        <strain evidence="8 9">DSM 25532</strain>
    </source>
</reference>
<dbReference type="PANTHER" id="PTHR33508">
    <property type="entry name" value="UPF0056 MEMBRANE PROTEIN YHCE"/>
    <property type="match status" value="1"/>
</dbReference>
<feature type="transmembrane region" description="Helical" evidence="7">
    <location>
        <begin position="66"/>
        <end position="87"/>
    </location>
</feature>
<dbReference type="InterPro" id="IPR002771">
    <property type="entry name" value="Multi_antbiot-R_MarC"/>
</dbReference>
<dbReference type="Pfam" id="PF01914">
    <property type="entry name" value="MarC"/>
    <property type="match status" value="1"/>
</dbReference>
<feature type="transmembrane region" description="Helical" evidence="7">
    <location>
        <begin position="134"/>
        <end position="155"/>
    </location>
</feature>
<evidence type="ECO:0000256" key="2">
    <source>
        <dbReference type="ARBA" id="ARBA00009784"/>
    </source>
</evidence>
<comment type="subcellular location">
    <subcellularLocation>
        <location evidence="1 7">Cell membrane</location>
        <topology evidence="1 7">Multi-pass membrane protein</topology>
    </subcellularLocation>
</comment>
<evidence type="ECO:0000256" key="6">
    <source>
        <dbReference type="ARBA" id="ARBA00023136"/>
    </source>
</evidence>
<dbReference type="EMBL" id="QNRR01000002">
    <property type="protein sequence ID" value="RBP46337.1"/>
    <property type="molecule type" value="Genomic_DNA"/>
</dbReference>
<feature type="transmembrane region" description="Helical" evidence="7">
    <location>
        <begin position="42"/>
        <end position="60"/>
    </location>
</feature>
<dbReference type="OrthoDB" id="21094at2"/>
<evidence type="ECO:0000256" key="4">
    <source>
        <dbReference type="ARBA" id="ARBA00022692"/>
    </source>
</evidence>
<proteinExistence type="inferred from homology"/>
<comment type="similarity">
    <text evidence="2 7">Belongs to the UPF0056 (MarC) family.</text>
</comment>